<feature type="transmembrane region" description="Helical" evidence="6">
    <location>
        <begin position="278"/>
        <end position="297"/>
    </location>
</feature>
<dbReference type="InterPro" id="IPR000620">
    <property type="entry name" value="EamA_dom"/>
</dbReference>
<accession>A0AAD7M700</accession>
<feature type="transmembrane region" description="Helical" evidence="6">
    <location>
        <begin position="150"/>
        <end position="176"/>
    </location>
</feature>
<dbReference type="EMBL" id="JARAOO010000004">
    <property type="protein sequence ID" value="KAJ7969820.1"/>
    <property type="molecule type" value="Genomic_DNA"/>
</dbReference>
<evidence type="ECO:0000313" key="8">
    <source>
        <dbReference type="EMBL" id="KAJ7969820.1"/>
    </source>
</evidence>
<feature type="domain" description="EamA" evidence="7">
    <location>
        <begin position="158"/>
        <end position="294"/>
    </location>
</feature>
<feature type="transmembrane region" description="Helical" evidence="6">
    <location>
        <begin position="110"/>
        <end position="130"/>
    </location>
</feature>
<dbReference type="InterPro" id="IPR030184">
    <property type="entry name" value="WAT1-related"/>
</dbReference>
<evidence type="ECO:0000259" key="7">
    <source>
        <dbReference type="Pfam" id="PF00892"/>
    </source>
</evidence>
<reference evidence="8" key="1">
    <citation type="journal article" date="2023" name="Science">
        <title>Elucidation of the pathway for biosynthesis of saponin adjuvants from the soapbark tree.</title>
        <authorList>
            <person name="Reed J."/>
            <person name="Orme A."/>
            <person name="El-Demerdash A."/>
            <person name="Owen C."/>
            <person name="Martin L.B.B."/>
            <person name="Misra R.C."/>
            <person name="Kikuchi S."/>
            <person name="Rejzek M."/>
            <person name="Martin A.C."/>
            <person name="Harkess A."/>
            <person name="Leebens-Mack J."/>
            <person name="Louveau T."/>
            <person name="Stephenson M.J."/>
            <person name="Osbourn A."/>
        </authorList>
    </citation>
    <scope>NUCLEOTIDE SEQUENCE</scope>
    <source>
        <strain evidence="8">S10</strain>
    </source>
</reference>
<comment type="similarity">
    <text evidence="2 6">Belongs to the drug/metabolite transporter (DMT) superfamily. Plant drug/metabolite exporter (P-DME) (TC 2.A.7.4) family.</text>
</comment>
<feature type="transmembrane region" description="Helical" evidence="6">
    <location>
        <begin position="253"/>
        <end position="272"/>
    </location>
</feature>
<feature type="domain" description="EamA" evidence="7">
    <location>
        <begin position="3"/>
        <end position="120"/>
    </location>
</feature>
<organism evidence="8 9">
    <name type="scientific">Quillaja saponaria</name>
    <name type="common">Soap bark tree</name>
    <dbReference type="NCBI Taxonomy" id="32244"/>
    <lineage>
        <taxon>Eukaryota</taxon>
        <taxon>Viridiplantae</taxon>
        <taxon>Streptophyta</taxon>
        <taxon>Embryophyta</taxon>
        <taxon>Tracheophyta</taxon>
        <taxon>Spermatophyta</taxon>
        <taxon>Magnoliopsida</taxon>
        <taxon>eudicotyledons</taxon>
        <taxon>Gunneridae</taxon>
        <taxon>Pentapetalae</taxon>
        <taxon>rosids</taxon>
        <taxon>fabids</taxon>
        <taxon>Fabales</taxon>
        <taxon>Quillajaceae</taxon>
        <taxon>Quillaja</taxon>
    </lineage>
</organism>
<proteinExistence type="inferred from homology"/>
<dbReference type="Proteomes" id="UP001163823">
    <property type="component" value="Chromosome 4"/>
</dbReference>
<keyword evidence="3 6" id="KW-0812">Transmembrane</keyword>
<comment type="caution">
    <text evidence="8">The sequence shown here is derived from an EMBL/GenBank/DDBJ whole genome shotgun (WGS) entry which is preliminary data.</text>
</comment>
<dbReference type="Pfam" id="PF00892">
    <property type="entry name" value="EamA"/>
    <property type="match status" value="2"/>
</dbReference>
<evidence type="ECO:0000256" key="3">
    <source>
        <dbReference type="ARBA" id="ARBA00022692"/>
    </source>
</evidence>
<dbReference type="PANTHER" id="PTHR31218">
    <property type="entry name" value="WAT1-RELATED PROTEIN"/>
    <property type="match status" value="1"/>
</dbReference>
<dbReference type="AlphaFoldDB" id="A0AAD7M700"/>
<gene>
    <name evidence="8" type="ORF">O6P43_008101</name>
</gene>
<keyword evidence="4 6" id="KW-1133">Transmembrane helix</keyword>
<name>A0AAD7M700_QUISA</name>
<keyword evidence="5 6" id="KW-0472">Membrane</keyword>
<dbReference type="GO" id="GO:0022857">
    <property type="term" value="F:transmembrane transporter activity"/>
    <property type="evidence" value="ECO:0007669"/>
    <property type="project" value="InterPro"/>
</dbReference>
<evidence type="ECO:0000256" key="1">
    <source>
        <dbReference type="ARBA" id="ARBA00004141"/>
    </source>
</evidence>
<sequence>MALFSKASIAKGMDSYVFVFYRQAFGTLVLAPFAFFLESDKAVPLSFILLCKIFLVSLCGITASLNLYYLAFNYTTATLAAASANTVPALTFIMAGIFRIESISIKHKHGLAKVLGSFIGLSGAMVFAFAKGPPLIFIKWDPATKKLISHLSIGECVKGSLIMLAANGTWSLWLILQVPIIKQYPAKLRLTTLQCFFSCIQSTALAVAMQRNSSAWKLGWDFNLVSVAYSGLVATGITYWLRLCVIESKGPVFTAVFTPLQLIMTAIFSAILWRETLYWGSFGGAVLLALGLYSFLWGKNKECVKAHADKDRQESKEETILEVTTKD</sequence>
<keyword evidence="9" id="KW-1185">Reference proteome</keyword>
<dbReference type="SUPFAM" id="SSF103481">
    <property type="entry name" value="Multidrug resistance efflux transporter EmrE"/>
    <property type="match status" value="2"/>
</dbReference>
<feature type="transmembrane region" description="Helical" evidence="6">
    <location>
        <begin position="49"/>
        <end position="71"/>
    </location>
</feature>
<dbReference type="InterPro" id="IPR037185">
    <property type="entry name" value="EmrE-like"/>
</dbReference>
<feature type="transmembrane region" description="Helical" evidence="6">
    <location>
        <begin position="188"/>
        <end position="210"/>
    </location>
</feature>
<dbReference type="GO" id="GO:0016020">
    <property type="term" value="C:membrane"/>
    <property type="evidence" value="ECO:0007669"/>
    <property type="project" value="UniProtKB-SubCell"/>
</dbReference>
<evidence type="ECO:0000313" key="9">
    <source>
        <dbReference type="Proteomes" id="UP001163823"/>
    </source>
</evidence>
<feature type="transmembrane region" description="Helical" evidence="6">
    <location>
        <begin position="222"/>
        <end position="241"/>
    </location>
</feature>
<comment type="subcellular location">
    <subcellularLocation>
        <location evidence="1 6">Membrane</location>
        <topology evidence="1 6">Multi-pass membrane protein</topology>
    </subcellularLocation>
</comment>
<dbReference type="KEGG" id="qsa:O6P43_008101"/>
<evidence type="ECO:0000256" key="5">
    <source>
        <dbReference type="ARBA" id="ARBA00023136"/>
    </source>
</evidence>
<evidence type="ECO:0000256" key="4">
    <source>
        <dbReference type="ARBA" id="ARBA00022989"/>
    </source>
</evidence>
<evidence type="ECO:0000256" key="6">
    <source>
        <dbReference type="RuleBase" id="RU363077"/>
    </source>
</evidence>
<feature type="transmembrane region" description="Helical" evidence="6">
    <location>
        <begin position="20"/>
        <end position="37"/>
    </location>
</feature>
<protein>
    <recommendedName>
        <fullName evidence="6">WAT1-related protein</fullName>
    </recommendedName>
</protein>
<evidence type="ECO:0000256" key="2">
    <source>
        <dbReference type="ARBA" id="ARBA00007635"/>
    </source>
</evidence>
<feature type="transmembrane region" description="Helical" evidence="6">
    <location>
        <begin position="77"/>
        <end position="98"/>
    </location>
</feature>